<dbReference type="Pfam" id="PF00106">
    <property type="entry name" value="adh_short"/>
    <property type="match status" value="1"/>
</dbReference>
<dbReference type="Proteomes" id="UP000190367">
    <property type="component" value="Unassembled WGS sequence"/>
</dbReference>
<evidence type="ECO:0000256" key="3">
    <source>
        <dbReference type="RuleBase" id="RU000363"/>
    </source>
</evidence>
<dbReference type="GO" id="GO:0016616">
    <property type="term" value="F:oxidoreductase activity, acting on the CH-OH group of donors, NAD or NADP as acceptor"/>
    <property type="evidence" value="ECO:0007669"/>
    <property type="project" value="UniProtKB-ARBA"/>
</dbReference>
<dbReference type="InterPro" id="IPR002347">
    <property type="entry name" value="SDR_fam"/>
</dbReference>
<evidence type="ECO:0000313" key="5">
    <source>
        <dbReference type="Proteomes" id="UP000190367"/>
    </source>
</evidence>
<proteinExistence type="inferred from homology"/>
<dbReference type="AlphaFoldDB" id="A0A1T4Q9W6"/>
<dbReference type="PANTHER" id="PTHR42901">
    <property type="entry name" value="ALCOHOL DEHYDROGENASE"/>
    <property type="match status" value="1"/>
</dbReference>
<dbReference type="InterPro" id="IPR036291">
    <property type="entry name" value="NAD(P)-bd_dom_sf"/>
</dbReference>
<reference evidence="5" key="1">
    <citation type="submission" date="2017-02" db="EMBL/GenBank/DDBJ databases">
        <authorList>
            <person name="Varghese N."/>
            <person name="Submissions S."/>
        </authorList>
    </citation>
    <scope>NUCLEOTIDE SEQUENCE [LARGE SCALE GENOMIC DNA]</scope>
    <source>
        <strain evidence="5">DSM 22224</strain>
    </source>
</reference>
<comment type="similarity">
    <text evidence="1 3">Belongs to the short-chain dehydrogenases/reductases (SDR) family.</text>
</comment>
<protein>
    <submittedName>
        <fullName evidence="4">NADP-dependent 3-hydroxy acid dehydrogenase YdfG</fullName>
    </submittedName>
</protein>
<dbReference type="PRINTS" id="PR00081">
    <property type="entry name" value="GDHRDH"/>
</dbReference>
<dbReference type="Gene3D" id="3.40.50.720">
    <property type="entry name" value="NAD(P)-binding Rossmann-like Domain"/>
    <property type="match status" value="1"/>
</dbReference>
<gene>
    <name evidence="4" type="ORF">SAMN04488128_102245</name>
</gene>
<keyword evidence="2" id="KW-0560">Oxidoreductase</keyword>
<organism evidence="4 5">
    <name type="scientific">Chitinophaga eiseniae</name>
    <dbReference type="NCBI Taxonomy" id="634771"/>
    <lineage>
        <taxon>Bacteria</taxon>
        <taxon>Pseudomonadati</taxon>
        <taxon>Bacteroidota</taxon>
        <taxon>Chitinophagia</taxon>
        <taxon>Chitinophagales</taxon>
        <taxon>Chitinophagaceae</taxon>
        <taxon>Chitinophaga</taxon>
    </lineage>
</organism>
<dbReference type="SUPFAM" id="SSF51735">
    <property type="entry name" value="NAD(P)-binding Rossmann-fold domains"/>
    <property type="match status" value="1"/>
</dbReference>
<dbReference type="FunFam" id="3.40.50.720:FF:000047">
    <property type="entry name" value="NADP-dependent L-serine/L-allo-threonine dehydrogenase"/>
    <property type="match status" value="1"/>
</dbReference>
<keyword evidence="5" id="KW-1185">Reference proteome</keyword>
<sequence>MGDSHQSDIMGIVLITGATAGFGQACAETFAAKGYDVIITGRRKERLDALHTQLSQEYGANVLALNFDVRDEKAVWETLSNIPDEWKAVDILVNNAGLAAGLSTIDEGDPDDWNNMIDTNVKGLLYVSRVVIPWMRSRTSGHIINIGSTAAKHVYAKGNVYCASKAAVDAISQGMRIDLLPYRIKVTAIHPGAAETEFSLVRFKGDEDKAKDVYKGFIPLSAQDVADVVYYCTSLPPHVCINDLVLTPLQQANAYYIDKN</sequence>
<dbReference type="PANTHER" id="PTHR42901:SF1">
    <property type="entry name" value="ALCOHOL DEHYDROGENASE"/>
    <property type="match status" value="1"/>
</dbReference>
<dbReference type="EMBL" id="FUWZ01000002">
    <property type="protein sequence ID" value="SKA00447.1"/>
    <property type="molecule type" value="Genomic_DNA"/>
</dbReference>
<dbReference type="InterPro" id="IPR020904">
    <property type="entry name" value="Sc_DH/Rdtase_CS"/>
</dbReference>
<evidence type="ECO:0000313" key="4">
    <source>
        <dbReference type="EMBL" id="SKA00447.1"/>
    </source>
</evidence>
<evidence type="ECO:0000256" key="1">
    <source>
        <dbReference type="ARBA" id="ARBA00006484"/>
    </source>
</evidence>
<name>A0A1T4Q9W6_9BACT</name>
<evidence type="ECO:0000256" key="2">
    <source>
        <dbReference type="ARBA" id="ARBA00023002"/>
    </source>
</evidence>
<accession>A0A1T4Q9W6</accession>
<dbReference type="PROSITE" id="PS00061">
    <property type="entry name" value="ADH_SHORT"/>
    <property type="match status" value="1"/>
</dbReference>
<dbReference type="STRING" id="634771.SAMN04488128_102245"/>
<dbReference type="PRINTS" id="PR00080">
    <property type="entry name" value="SDRFAMILY"/>
</dbReference>